<reference evidence="6" key="1">
    <citation type="journal article" date="2020" name="Stud. Mycol.">
        <title>101 Dothideomycetes genomes: a test case for predicting lifestyles and emergence of pathogens.</title>
        <authorList>
            <person name="Haridas S."/>
            <person name="Albert R."/>
            <person name="Binder M."/>
            <person name="Bloem J."/>
            <person name="Labutti K."/>
            <person name="Salamov A."/>
            <person name="Andreopoulos B."/>
            <person name="Baker S."/>
            <person name="Barry K."/>
            <person name="Bills G."/>
            <person name="Bluhm B."/>
            <person name="Cannon C."/>
            <person name="Castanera R."/>
            <person name="Culley D."/>
            <person name="Daum C."/>
            <person name="Ezra D."/>
            <person name="Gonzalez J."/>
            <person name="Henrissat B."/>
            <person name="Kuo A."/>
            <person name="Liang C."/>
            <person name="Lipzen A."/>
            <person name="Lutzoni F."/>
            <person name="Magnuson J."/>
            <person name="Mondo S."/>
            <person name="Nolan M."/>
            <person name="Ohm R."/>
            <person name="Pangilinan J."/>
            <person name="Park H.-J."/>
            <person name="Ramirez L."/>
            <person name="Alfaro M."/>
            <person name="Sun H."/>
            <person name="Tritt A."/>
            <person name="Yoshinaga Y."/>
            <person name="Zwiers L.-H."/>
            <person name="Turgeon B."/>
            <person name="Goodwin S."/>
            <person name="Spatafora J."/>
            <person name="Crous P."/>
            <person name="Grigoriev I."/>
        </authorList>
    </citation>
    <scope>NUCLEOTIDE SEQUENCE</scope>
    <source>
        <strain evidence="6">CBS 627.86</strain>
    </source>
</reference>
<keyword evidence="3" id="KW-0274">FAD</keyword>
<dbReference type="InterPro" id="IPR050315">
    <property type="entry name" value="FAD-oxidoreductase_2"/>
</dbReference>
<dbReference type="OrthoDB" id="7777654at2759"/>
<dbReference type="PANTHER" id="PTHR43400">
    <property type="entry name" value="FUMARATE REDUCTASE"/>
    <property type="match status" value="1"/>
</dbReference>
<evidence type="ECO:0000256" key="4">
    <source>
        <dbReference type="ARBA" id="ARBA00023002"/>
    </source>
</evidence>
<evidence type="ECO:0000259" key="5">
    <source>
        <dbReference type="Pfam" id="PF00890"/>
    </source>
</evidence>
<dbReference type="InterPro" id="IPR036188">
    <property type="entry name" value="FAD/NAD-bd_sf"/>
</dbReference>
<comment type="cofactor">
    <cofactor evidence="1">
        <name>FAD</name>
        <dbReference type="ChEBI" id="CHEBI:57692"/>
    </cofactor>
</comment>
<evidence type="ECO:0000313" key="7">
    <source>
        <dbReference type="Proteomes" id="UP000799770"/>
    </source>
</evidence>
<organism evidence="6 7">
    <name type="scientific">Lophiotrema nucula</name>
    <dbReference type="NCBI Taxonomy" id="690887"/>
    <lineage>
        <taxon>Eukaryota</taxon>
        <taxon>Fungi</taxon>
        <taxon>Dikarya</taxon>
        <taxon>Ascomycota</taxon>
        <taxon>Pezizomycotina</taxon>
        <taxon>Dothideomycetes</taxon>
        <taxon>Pleosporomycetidae</taxon>
        <taxon>Pleosporales</taxon>
        <taxon>Lophiotremataceae</taxon>
        <taxon>Lophiotrema</taxon>
    </lineage>
</organism>
<proteinExistence type="predicted"/>
<keyword evidence="2" id="KW-0285">Flavoprotein</keyword>
<name>A0A6A5YWS2_9PLEO</name>
<dbReference type="SUPFAM" id="SSF56425">
    <property type="entry name" value="Succinate dehydrogenase/fumarate reductase flavoprotein, catalytic domain"/>
    <property type="match status" value="1"/>
</dbReference>
<dbReference type="GO" id="GO:0016491">
    <property type="term" value="F:oxidoreductase activity"/>
    <property type="evidence" value="ECO:0007669"/>
    <property type="project" value="UniProtKB-KW"/>
</dbReference>
<dbReference type="Proteomes" id="UP000799770">
    <property type="component" value="Unassembled WGS sequence"/>
</dbReference>
<dbReference type="EMBL" id="ML977336">
    <property type="protein sequence ID" value="KAF2111007.1"/>
    <property type="molecule type" value="Genomic_DNA"/>
</dbReference>
<protein>
    <submittedName>
        <fullName evidence="6">Succinate dehydrogenase/fumarate reductase flavo protein subunit</fullName>
    </submittedName>
</protein>
<evidence type="ECO:0000256" key="2">
    <source>
        <dbReference type="ARBA" id="ARBA00022630"/>
    </source>
</evidence>
<dbReference type="Gene3D" id="3.50.50.60">
    <property type="entry name" value="FAD/NAD(P)-binding domain"/>
    <property type="match status" value="1"/>
</dbReference>
<dbReference type="Gene3D" id="3.90.700.10">
    <property type="entry name" value="Succinate dehydrogenase/fumarate reductase flavoprotein, catalytic domain"/>
    <property type="match status" value="1"/>
</dbReference>
<evidence type="ECO:0000256" key="3">
    <source>
        <dbReference type="ARBA" id="ARBA00022827"/>
    </source>
</evidence>
<keyword evidence="7" id="KW-1185">Reference proteome</keyword>
<evidence type="ECO:0000256" key="1">
    <source>
        <dbReference type="ARBA" id="ARBA00001974"/>
    </source>
</evidence>
<dbReference type="InterPro" id="IPR027477">
    <property type="entry name" value="Succ_DH/fumarate_Rdtase_cat_sf"/>
</dbReference>
<dbReference type="InterPro" id="IPR003953">
    <property type="entry name" value="FAD-dep_OxRdtase_2_FAD-bd"/>
</dbReference>
<accession>A0A6A5YWS2</accession>
<keyword evidence="4" id="KW-0560">Oxidoreductase</keyword>
<dbReference type="Pfam" id="PF00890">
    <property type="entry name" value="FAD_binding_2"/>
    <property type="match status" value="1"/>
</dbReference>
<dbReference type="PANTHER" id="PTHR43400:SF7">
    <property type="entry name" value="FAD-DEPENDENT OXIDOREDUCTASE 2 FAD BINDING DOMAIN-CONTAINING PROTEIN"/>
    <property type="match status" value="1"/>
</dbReference>
<sequence length="526" mass="58502">MRTAHGPIAVNIATESLVLNLESQLFFNSPDIFSINTTPFDMDNYDLIVVGSGFAGCMATLNFLETSAKANKKARVALIEVGKSDERCGASRWTMAYLRLDKNLAFDEAWKDEMKMVSKGLADMEYCDKLQAEAQNTARYLEAHGVKFVHHDEENVLLEFKTAQHFVFPEGGGKAIIDCLMGHIEGYKNCDLHWETEARHLLTDKRGAIRGLQVREKDGLLYELNSPNVVLSCGGFEGNREMLAKYVGNRTHELPLIAPGLKYNRGAGLNMALEVGAGTAGSFDGMHCELVDTRATKPDAVIWGHNYGIVVNEQCKRFYDEGKRHLFATFEMIALELWRDQNQKGFFVTDETIMKRFRPGWVYDTTDQEPEKADTIHDLAVKLGIDPDALEKTINEYNEACDEVTTFDLMKLDGKSTKGLSPNKTNWANPIITPPFYGYPVTSHLTFTYGGVKTNTDAQVLSTNDVPIPGLYAAGEMTGLYYNEYPPATSVLRSLTFGRLAGTKVAEQTGSRSLLQSMANTVRSSL</sequence>
<gene>
    <name evidence="6" type="ORF">BDV96DRAFT_650610</name>
</gene>
<evidence type="ECO:0000313" key="6">
    <source>
        <dbReference type="EMBL" id="KAF2111007.1"/>
    </source>
</evidence>
<dbReference type="AlphaFoldDB" id="A0A6A5YWS2"/>
<feature type="domain" description="FAD-dependent oxidoreductase 2 FAD-binding" evidence="5">
    <location>
        <begin position="46"/>
        <end position="481"/>
    </location>
</feature>
<dbReference type="SUPFAM" id="SSF51905">
    <property type="entry name" value="FAD/NAD(P)-binding domain"/>
    <property type="match status" value="1"/>
</dbReference>